<feature type="domain" description="Rhodanese" evidence="2">
    <location>
        <begin position="288"/>
        <end position="378"/>
    </location>
</feature>
<evidence type="ECO:0000313" key="3">
    <source>
        <dbReference type="EMBL" id="MFC3229918.1"/>
    </source>
</evidence>
<dbReference type="PANTHER" id="PTHR43855:SF1">
    <property type="entry name" value="THIOSULFATE SULFURTRANSFERASE"/>
    <property type="match status" value="1"/>
</dbReference>
<dbReference type="EMBL" id="JBHRTR010000034">
    <property type="protein sequence ID" value="MFC3229918.1"/>
    <property type="molecule type" value="Genomic_DNA"/>
</dbReference>
<comment type="caution">
    <text evidence="3">The sequence shown here is derived from an EMBL/GenBank/DDBJ whole genome shotgun (WGS) entry which is preliminary data.</text>
</comment>
<feature type="domain" description="Rhodanese" evidence="2">
    <location>
        <begin position="400"/>
        <end position="489"/>
    </location>
</feature>
<keyword evidence="4" id="KW-1185">Reference proteome</keyword>
<dbReference type="Proteomes" id="UP001595528">
    <property type="component" value="Unassembled WGS sequence"/>
</dbReference>
<gene>
    <name evidence="3" type="ORF">ACFOGJ_21890</name>
</gene>
<dbReference type="PANTHER" id="PTHR43855">
    <property type="entry name" value="THIOSULFATE SULFURTRANSFERASE"/>
    <property type="match status" value="1"/>
</dbReference>
<dbReference type="SUPFAM" id="SSF52821">
    <property type="entry name" value="Rhodanese/Cell cycle control phosphatase"/>
    <property type="match status" value="4"/>
</dbReference>
<dbReference type="InterPro" id="IPR036873">
    <property type="entry name" value="Rhodanese-like_dom_sf"/>
</dbReference>
<dbReference type="PROSITE" id="PS50206">
    <property type="entry name" value="RHODANESE_3"/>
    <property type="match status" value="4"/>
</dbReference>
<dbReference type="RefSeq" id="WP_379904577.1">
    <property type="nucleotide sequence ID" value="NZ_JBHRTR010000034.1"/>
</dbReference>
<dbReference type="InterPro" id="IPR051126">
    <property type="entry name" value="Thiosulfate_sulfurtransferase"/>
</dbReference>
<organism evidence="3 4">
    <name type="scientific">Marinibaculum pumilum</name>
    <dbReference type="NCBI Taxonomy" id="1766165"/>
    <lineage>
        <taxon>Bacteria</taxon>
        <taxon>Pseudomonadati</taxon>
        <taxon>Pseudomonadota</taxon>
        <taxon>Alphaproteobacteria</taxon>
        <taxon>Rhodospirillales</taxon>
        <taxon>Rhodospirillaceae</taxon>
        <taxon>Marinibaculum</taxon>
    </lineage>
</organism>
<evidence type="ECO:0000313" key="4">
    <source>
        <dbReference type="Proteomes" id="UP001595528"/>
    </source>
</evidence>
<keyword evidence="1" id="KW-0677">Repeat</keyword>
<dbReference type="InterPro" id="IPR001763">
    <property type="entry name" value="Rhodanese-like_dom"/>
</dbReference>
<proteinExistence type="predicted"/>
<dbReference type="Pfam" id="PF00581">
    <property type="entry name" value="Rhodanese"/>
    <property type="match status" value="3"/>
</dbReference>
<sequence>MTDLQPGFSRIDGDELRRRIAAAHAGEGEIAFLDLRERGPFHHAQILFSVNLPLSRLELEVARLVPRRSTPVVLTDGGEAVRLAARGAARLLELGYTDVAVLKGGLRAWQAAGGETFSGNNVPSKAFGEFVAENYHTPMMSADSVAAALEADRDLVILDSRPYDEFHRMSIPGGVNVPGAELLYRVRAMAPDPRTTVVVNCAGRTRSIIGAQSLVNAGIPNPVAALENGTMGWQLAGHGLAQGATAVGGAPDAAALAAAQADAARVAARFGAAAIDRGTIAAWTAEAGNRTLYLLDVRTAEEFAAGTWPGARHAPGGQLVQATDEYLATRGARIVLIDGEEVRAPMTAAWLRQLGFADTFWLAGGLAAADAVPPQPEPGPLDFREVETVSAHEAKAVLDSGEAAALIDLADSRSFERGHIPGAWWGVRARLVEGLVRMPAIGFLILTSPDAVLAHYGARDLMAARPDLIVRVLAGGTPAWTEAGLPLETGMPAAFCEPDDHWPRPYESPESAREAMQAYLDWEFGLTEQLRRDGMAPFAKV</sequence>
<name>A0ABV7L6D9_9PROT</name>
<feature type="domain" description="Rhodanese" evidence="2">
    <location>
        <begin position="26"/>
        <end position="118"/>
    </location>
</feature>
<protein>
    <submittedName>
        <fullName evidence="3">Rhodanese-like domain-containing protein</fullName>
    </submittedName>
</protein>
<dbReference type="Gene3D" id="3.40.250.10">
    <property type="entry name" value="Rhodanese-like domain"/>
    <property type="match status" value="4"/>
</dbReference>
<accession>A0ABV7L6D9</accession>
<feature type="domain" description="Rhodanese" evidence="2">
    <location>
        <begin position="151"/>
        <end position="242"/>
    </location>
</feature>
<evidence type="ECO:0000259" key="2">
    <source>
        <dbReference type="PROSITE" id="PS50206"/>
    </source>
</evidence>
<reference evidence="4" key="1">
    <citation type="journal article" date="2019" name="Int. J. Syst. Evol. Microbiol.">
        <title>The Global Catalogue of Microorganisms (GCM) 10K type strain sequencing project: providing services to taxonomists for standard genome sequencing and annotation.</title>
        <authorList>
            <consortium name="The Broad Institute Genomics Platform"/>
            <consortium name="The Broad Institute Genome Sequencing Center for Infectious Disease"/>
            <person name="Wu L."/>
            <person name="Ma J."/>
        </authorList>
    </citation>
    <scope>NUCLEOTIDE SEQUENCE [LARGE SCALE GENOMIC DNA]</scope>
    <source>
        <strain evidence="4">KCTC 42964</strain>
    </source>
</reference>
<evidence type="ECO:0000256" key="1">
    <source>
        <dbReference type="ARBA" id="ARBA00022737"/>
    </source>
</evidence>
<dbReference type="SMART" id="SM00450">
    <property type="entry name" value="RHOD"/>
    <property type="match status" value="4"/>
</dbReference>